<keyword evidence="1" id="KW-0449">Lipoprotein</keyword>
<evidence type="ECO:0000313" key="1">
    <source>
        <dbReference type="EMBL" id="ASS84956.1"/>
    </source>
</evidence>
<dbReference type="AlphaFoldDB" id="A0A223DQG7"/>
<accession>A0A223DQG7</accession>
<protein>
    <submittedName>
        <fullName evidence="1">Prokaryotic membrane lipoprotein</fullName>
    </submittedName>
</protein>
<proteinExistence type="predicted"/>
<reference evidence="1" key="1">
    <citation type="submission" date="2019-05" db="EMBL/GenBank/DDBJ databases">
        <title>Complete sequence of plasmid p447-IMP harbouring the metallo-beta-lactamase gene blaIMP-8.</title>
        <authorList>
            <person name="Zhan Z."/>
            <person name="Feng J."/>
            <person name="Jiang X."/>
            <person name="Liang Q."/>
            <person name="Liang L."/>
            <person name="Yuan M."/>
            <person name="Fang H."/>
            <person name="Li P."/>
            <person name="Zhou D."/>
        </authorList>
    </citation>
    <scope>NUCLEOTIDE SEQUENCE</scope>
    <source>
        <strain evidence="1">447</strain>
        <plasmid evidence="1">p447-IMP</plasmid>
    </source>
</reference>
<organism evidence="1">
    <name type="scientific">Klebsiella pneumoniae</name>
    <dbReference type="NCBI Taxonomy" id="573"/>
    <lineage>
        <taxon>Bacteria</taxon>
        <taxon>Pseudomonadati</taxon>
        <taxon>Pseudomonadota</taxon>
        <taxon>Gammaproteobacteria</taxon>
        <taxon>Enterobacterales</taxon>
        <taxon>Enterobacteriaceae</taxon>
        <taxon>Klebsiella/Raoultella group</taxon>
        <taxon>Klebsiella</taxon>
        <taxon>Klebsiella pneumoniae complex</taxon>
    </lineage>
</organism>
<name>A0A223DQG7_KLEPN</name>
<sequence>MVNNKKIAKSKTPKIIIFMMLTGLFGCDQKNEVLKAKSENVQNTQVRIYGFVCNKDGELWERHREKIDVTQAVFIDGKLVHCTPDKNDSAIFDSGSYLMGREGYFVIDGVEYPRSEIFERWDKSQLNL</sequence>
<geneLocation type="plasmid" evidence="1">
    <name>p447-IMP</name>
</geneLocation>
<keyword evidence="1" id="KW-0614">Plasmid</keyword>
<dbReference type="EMBL" id="KY978631">
    <property type="protein sequence ID" value="ASS84956.1"/>
    <property type="molecule type" value="Genomic_DNA"/>
</dbReference>
<dbReference type="PROSITE" id="PS51257">
    <property type="entry name" value="PROKAR_LIPOPROTEIN"/>
    <property type="match status" value="1"/>
</dbReference>